<evidence type="ECO:0000313" key="13">
    <source>
        <dbReference type="EMBL" id="OGG20823.1"/>
    </source>
</evidence>
<evidence type="ECO:0000256" key="7">
    <source>
        <dbReference type="ARBA" id="ARBA00023146"/>
    </source>
</evidence>
<dbReference type="Gene3D" id="3.40.50.620">
    <property type="entry name" value="HUPs"/>
    <property type="match status" value="1"/>
</dbReference>
<dbReference type="NCBIfam" id="TIGR00234">
    <property type="entry name" value="tyrS"/>
    <property type="match status" value="1"/>
</dbReference>
<accession>A0A1F6A8G6</accession>
<dbReference type="InterPro" id="IPR014729">
    <property type="entry name" value="Rossmann-like_a/b/a_fold"/>
</dbReference>
<evidence type="ECO:0000256" key="11">
    <source>
        <dbReference type="RuleBase" id="RU363036"/>
    </source>
</evidence>
<evidence type="ECO:0000256" key="3">
    <source>
        <dbReference type="ARBA" id="ARBA00022741"/>
    </source>
</evidence>
<evidence type="ECO:0000256" key="1">
    <source>
        <dbReference type="ARBA" id="ARBA00013160"/>
    </source>
</evidence>
<dbReference type="Proteomes" id="UP000177092">
    <property type="component" value="Unassembled WGS sequence"/>
</dbReference>
<comment type="caution">
    <text evidence="13">The sequence shown here is derived from an EMBL/GenBank/DDBJ whole genome shotgun (WGS) entry which is preliminary data.</text>
</comment>
<evidence type="ECO:0000259" key="12">
    <source>
        <dbReference type="Pfam" id="PF22421"/>
    </source>
</evidence>
<organism evidence="13 14">
    <name type="scientific">Candidatus Gottesmanbacteria bacterium RIFCSPHIGHO2_02_FULL_40_13</name>
    <dbReference type="NCBI Taxonomy" id="1798384"/>
    <lineage>
        <taxon>Bacteria</taxon>
        <taxon>Candidatus Gottesmaniibacteriota</taxon>
    </lineage>
</organism>
<evidence type="ECO:0000256" key="10">
    <source>
        <dbReference type="PROSITE-ProRule" id="PRU00182"/>
    </source>
</evidence>
<dbReference type="InterPro" id="IPR024088">
    <property type="entry name" value="Tyr-tRNA-ligase_bac-type"/>
</dbReference>
<dbReference type="PRINTS" id="PR01040">
    <property type="entry name" value="TRNASYNTHTYR"/>
</dbReference>
<dbReference type="GO" id="GO:0005524">
    <property type="term" value="F:ATP binding"/>
    <property type="evidence" value="ECO:0007669"/>
    <property type="project" value="UniProtKB-KW"/>
</dbReference>
<dbReference type="InterPro" id="IPR002305">
    <property type="entry name" value="aa-tRNA-synth_Ic"/>
</dbReference>
<name>A0A1F6A8G6_9BACT</name>
<dbReference type="GO" id="GO:0006437">
    <property type="term" value="P:tyrosyl-tRNA aminoacylation"/>
    <property type="evidence" value="ECO:0007669"/>
    <property type="project" value="UniProtKB-UniRule"/>
</dbReference>
<dbReference type="Pfam" id="PF00579">
    <property type="entry name" value="tRNA-synt_1b"/>
    <property type="match status" value="1"/>
</dbReference>
<dbReference type="AlphaFoldDB" id="A0A1F6A8G6"/>
<evidence type="ECO:0000256" key="4">
    <source>
        <dbReference type="ARBA" id="ARBA00022840"/>
    </source>
</evidence>
<dbReference type="EMBL" id="MFJN01000034">
    <property type="protein sequence ID" value="OGG20823.1"/>
    <property type="molecule type" value="Genomic_DNA"/>
</dbReference>
<dbReference type="GO" id="GO:0004831">
    <property type="term" value="F:tyrosine-tRNA ligase activity"/>
    <property type="evidence" value="ECO:0007669"/>
    <property type="project" value="UniProtKB-UniRule"/>
</dbReference>
<evidence type="ECO:0000256" key="8">
    <source>
        <dbReference type="ARBA" id="ARBA00048248"/>
    </source>
</evidence>
<keyword evidence="6 11" id="KW-0648">Protein biosynthesis</keyword>
<dbReference type="PROSITE" id="PS50889">
    <property type="entry name" value="S4"/>
    <property type="match status" value="1"/>
</dbReference>
<dbReference type="SUPFAM" id="SSF52374">
    <property type="entry name" value="Nucleotidylyl transferase"/>
    <property type="match status" value="1"/>
</dbReference>
<dbReference type="PANTHER" id="PTHR11766">
    <property type="entry name" value="TYROSYL-TRNA SYNTHETASE"/>
    <property type="match status" value="1"/>
</dbReference>
<gene>
    <name evidence="13" type="ORF">A3D03_04045</name>
</gene>
<dbReference type="SUPFAM" id="SSF55174">
    <property type="entry name" value="Alpha-L RNA-binding motif"/>
    <property type="match status" value="1"/>
</dbReference>
<evidence type="ECO:0000256" key="5">
    <source>
        <dbReference type="ARBA" id="ARBA00022884"/>
    </source>
</evidence>
<keyword evidence="2 11" id="KW-0436">Ligase</keyword>
<dbReference type="CDD" id="cd00805">
    <property type="entry name" value="TyrRS_core"/>
    <property type="match status" value="1"/>
</dbReference>
<dbReference type="EC" id="6.1.1.1" evidence="1 9"/>
<dbReference type="InterPro" id="IPR054608">
    <property type="entry name" value="SYY-like_C"/>
</dbReference>
<keyword evidence="7 11" id="KW-0030">Aminoacyl-tRNA synthetase</keyword>
<keyword evidence="3 11" id="KW-0547">Nucleotide-binding</keyword>
<dbReference type="GO" id="GO:0005829">
    <property type="term" value="C:cytosol"/>
    <property type="evidence" value="ECO:0007669"/>
    <property type="project" value="TreeGrafter"/>
</dbReference>
<dbReference type="CDD" id="cd00165">
    <property type="entry name" value="S4"/>
    <property type="match status" value="1"/>
</dbReference>
<keyword evidence="4 11" id="KW-0067">ATP-binding</keyword>
<evidence type="ECO:0000256" key="9">
    <source>
        <dbReference type="NCBIfam" id="TIGR00234"/>
    </source>
</evidence>
<dbReference type="GO" id="GO:0003723">
    <property type="term" value="F:RNA binding"/>
    <property type="evidence" value="ECO:0007669"/>
    <property type="project" value="UniProtKB-KW"/>
</dbReference>
<protein>
    <recommendedName>
        <fullName evidence="1 9">Tyrosine--tRNA ligase</fullName>
        <ecNumber evidence="1 9">6.1.1.1</ecNumber>
    </recommendedName>
</protein>
<reference evidence="13 14" key="1">
    <citation type="journal article" date="2016" name="Nat. Commun.">
        <title>Thousands of microbial genomes shed light on interconnected biogeochemical processes in an aquifer system.</title>
        <authorList>
            <person name="Anantharaman K."/>
            <person name="Brown C.T."/>
            <person name="Hug L.A."/>
            <person name="Sharon I."/>
            <person name="Castelle C.J."/>
            <person name="Probst A.J."/>
            <person name="Thomas B.C."/>
            <person name="Singh A."/>
            <person name="Wilkins M.J."/>
            <person name="Karaoz U."/>
            <person name="Brodie E.L."/>
            <person name="Williams K.H."/>
            <person name="Hubbard S.S."/>
            <person name="Banfield J.F."/>
        </authorList>
    </citation>
    <scope>NUCLEOTIDE SEQUENCE [LARGE SCALE GENOMIC DNA]</scope>
</reference>
<sequence length="409" mass="46116">MHMDEIDELLTRGVDKIYPSKEALEKLLRSGKKLRLYQGFDPSGIQLHIGHMTGLMKLRQFQELGHHVIFLIGDGTGQAGDPSGKTRTREKFLTNRQLRRNAKNYVIQAGKIVKFSGKNAAEILYNGDWLNKLSLMDILNISENFSLQYLEERDMYVERKKSGSEINFREFMYPLLQGYDSVAMKVDLELGGSDQTFNMLAGRKLVRAMLKKEKFVMTTPLLTDSSGKKIGKTEGNVIALTALPNDLYGMVMSLPDDVIVKSFEYITDVPMEDIKRFRDDLSSGKNPMQYKKLLAFTLTKMLNSEDDAQKAEDYFEATFQKKDMTGDIPTININVSENLTVKDTLMKINVSDSASEIKRLINAGAVEIDGKKYTDPQQKISLKNGMIVKAGKHKFVKLLVANKAIDPGS</sequence>
<comment type="catalytic activity">
    <reaction evidence="8">
        <text>tRNA(Tyr) + L-tyrosine + ATP = L-tyrosyl-tRNA(Tyr) + AMP + diphosphate + H(+)</text>
        <dbReference type="Rhea" id="RHEA:10220"/>
        <dbReference type="Rhea" id="RHEA-COMP:9706"/>
        <dbReference type="Rhea" id="RHEA-COMP:9707"/>
        <dbReference type="ChEBI" id="CHEBI:15378"/>
        <dbReference type="ChEBI" id="CHEBI:30616"/>
        <dbReference type="ChEBI" id="CHEBI:33019"/>
        <dbReference type="ChEBI" id="CHEBI:58315"/>
        <dbReference type="ChEBI" id="CHEBI:78442"/>
        <dbReference type="ChEBI" id="CHEBI:78536"/>
        <dbReference type="ChEBI" id="CHEBI:456215"/>
        <dbReference type="EC" id="6.1.1.1"/>
    </reaction>
</comment>
<dbReference type="PANTHER" id="PTHR11766:SF1">
    <property type="entry name" value="TYROSINE--TRNA LIGASE"/>
    <property type="match status" value="1"/>
</dbReference>
<dbReference type="Gene3D" id="1.10.240.10">
    <property type="entry name" value="Tyrosyl-Transfer RNA Synthetase"/>
    <property type="match status" value="1"/>
</dbReference>
<dbReference type="Pfam" id="PF22421">
    <property type="entry name" value="SYY_C-terminal"/>
    <property type="match status" value="1"/>
</dbReference>
<evidence type="ECO:0000313" key="14">
    <source>
        <dbReference type="Proteomes" id="UP000177092"/>
    </source>
</evidence>
<keyword evidence="5 10" id="KW-0694">RNA-binding</keyword>
<comment type="similarity">
    <text evidence="11">Belongs to the class-I aminoacyl-tRNA synthetase family.</text>
</comment>
<feature type="domain" description="Tyrosine--tRNA ligase SYY-like C-terminal" evidence="12">
    <location>
        <begin position="323"/>
        <end position="395"/>
    </location>
</feature>
<dbReference type="InterPro" id="IPR036986">
    <property type="entry name" value="S4_RNA-bd_sf"/>
</dbReference>
<dbReference type="Gene3D" id="3.10.290.10">
    <property type="entry name" value="RNA-binding S4 domain"/>
    <property type="match status" value="1"/>
</dbReference>
<proteinExistence type="inferred from homology"/>
<evidence type="ECO:0000256" key="6">
    <source>
        <dbReference type="ARBA" id="ARBA00022917"/>
    </source>
</evidence>
<evidence type="ECO:0000256" key="2">
    <source>
        <dbReference type="ARBA" id="ARBA00022598"/>
    </source>
</evidence>
<dbReference type="STRING" id="1798384.A3D03_04045"/>
<dbReference type="InterPro" id="IPR002307">
    <property type="entry name" value="Tyr-tRNA-ligase"/>
</dbReference>